<proteinExistence type="predicted"/>
<keyword evidence="2" id="KW-0812">Transmembrane</keyword>
<protein>
    <recommendedName>
        <fullName evidence="5">DUF4190 domain-containing protein</fullName>
    </recommendedName>
</protein>
<organism evidence="3 4">
    <name type="scientific">Paramicrobacterium humi</name>
    <dbReference type="NCBI Taxonomy" id="640635"/>
    <lineage>
        <taxon>Bacteria</taxon>
        <taxon>Bacillati</taxon>
        <taxon>Actinomycetota</taxon>
        <taxon>Actinomycetes</taxon>
        <taxon>Micrococcales</taxon>
        <taxon>Microbacteriaceae</taxon>
        <taxon>Paramicrobacterium</taxon>
    </lineage>
</organism>
<dbReference type="STRING" id="640635.SAMN04489806_0384"/>
<keyword evidence="4" id="KW-1185">Reference proteome</keyword>
<feature type="compositionally biased region" description="Pro residues" evidence="1">
    <location>
        <begin position="85"/>
        <end position="96"/>
    </location>
</feature>
<accession>A0A1H4IYZ3</accession>
<feature type="compositionally biased region" description="Pro residues" evidence="1">
    <location>
        <begin position="8"/>
        <end position="17"/>
    </location>
</feature>
<feature type="transmembrane region" description="Helical" evidence="2">
    <location>
        <begin position="126"/>
        <end position="159"/>
    </location>
</feature>
<evidence type="ECO:0000313" key="3">
    <source>
        <dbReference type="EMBL" id="SEB39279.1"/>
    </source>
</evidence>
<feature type="region of interest" description="Disordered" evidence="1">
    <location>
        <begin position="1"/>
        <end position="119"/>
    </location>
</feature>
<dbReference type="RefSeq" id="WP_091179290.1">
    <property type="nucleotide sequence ID" value="NZ_FNRY01000001.1"/>
</dbReference>
<reference evidence="3 4" key="1">
    <citation type="submission" date="2016-10" db="EMBL/GenBank/DDBJ databases">
        <authorList>
            <person name="de Groot N.N."/>
        </authorList>
    </citation>
    <scope>NUCLEOTIDE SEQUENCE [LARGE SCALE GENOMIC DNA]</scope>
    <source>
        <strain evidence="3 4">DSM 21799</strain>
    </source>
</reference>
<dbReference type="Proteomes" id="UP000199183">
    <property type="component" value="Unassembled WGS sequence"/>
</dbReference>
<dbReference type="EMBL" id="FNRY01000001">
    <property type="protein sequence ID" value="SEB39279.1"/>
    <property type="molecule type" value="Genomic_DNA"/>
</dbReference>
<evidence type="ECO:0000256" key="1">
    <source>
        <dbReference type="SAM" id="MobiDB-lite"/>
    </source>
</evidence>
<evidence type="ECO:0008006" key="5">
    <source>
        <dbReference type="Google" id="ProtNLM"/>
    </source>
</evidence>
<keyword evidence="2" id="KW-1133">Transmembrane helix</keyword>
<dbReference type="AlphaFoldDB" id="A0A1H4IYZ3"/>
<keyword evidence="2" id="KW-0472">Membrane</keyword>
<feature type="compositionally biased region" description="Low complexity" evidence="1">
    <location>
        <begin position="59"/>
        <end position="84"/>
    </location>
</feature>
<sequence>MTEANEPDVPPRPPLPVQPSREQPEGQPQVQQETDAWARPGGDPARAPWNQPAPPAPQQTPQVPDYGQQSYPSPGYPQGQQAPYAQPPQAYPPQPYPEQAHAEHAPVGYGGYPQPQARPRTPKKGLAALVLGIIGVIGGVFFGWTIPLAVIAIILGFIARRNPNDDRTFALWGILTGFAGTVFALGWFTYSIIYVLTR</sequence>
<evidence type="ECO:0000256" key="2">
    <source>
        <dbReference type="SAM" id="Phobius"/>
    </source>
</evidence>
<evidence type="ECO:0000313" key="4">
    <source>
        <dbReference type="Proteomes" id="UP000199183"/>
    </source>
</evidence>
<gene>
    <name evidence="3" type="ORF">SAMN04489806_0384</name>
</gene>
<dbReference type="OrthoDB" id="5124674at2"/>
<name>A0A1H4IYZ3_9MICO</name>
<feature type="transmembrane region" description="Helical" evidence="2">
    <location>
        <begin position="171"/>
        <end position="196"/>
    </location>
</feature>